<dbReference type="Pfam" id="PF00653">
    <property type="entry name" value="BIR"/>
    <property type="match status" value="1"/>
</dbReference>
<organism evidence="2 4">
    <name type="scientific">Didymodactylos carnosus</name>
    <dbReference type="NCBI Taxonomy" id="1234261"/>
    <lineage>
        <taxon>Eukaryota</taxon>
        <taxon>Metazoa</taxon>
        <taxon>Spiralia</taxon>
        <taxon>Gnathifera</taxon>
        <taxon>Rotifera</taxon>
        <taxon>Eurotatoria</taxon>
        <taxon>Bdelloidea</taxon>
        <taxon>Philodinida</taxon>
        <taxon>Philodinidae</taxon>
        <taxon>Didymodactylos</taxon>
    </lineage>
</organism>
<name>A0A8S2EIK3_9BILA</name>
<proteinExistence type="predicted"/>
<feature type="compositionally biased region" description="Polar residues" evidence="1">
    <location>
        <begin position="116"/>
        <end position="127"/>
    </location>
</feature>
<dbReference type="EMBL" id="CAJOBA010037404">
    <property type="protein sequence ID" value="CAF4041695.1"/>
    <property type="molecule type" value="Genomic_DNA"/>
</dbReference>
<dbReference type="PROSITE" id="PS50143">
    <property type="entry name" value="BIR_REPEAT_2"/>
    <property type="match status" value="1"/>
</dbReference>
<protein>
    <submittedName>
        <fullName evidence="2">Uncharacterized protein</fullName>
    </submittedName>
</protein>
<feature type="region of interest" description="Disordered" evidence="1">
    <location>
        <begin position="116"/>
        <end position="169"/>
    </location>
</feature>
<evidence type="ECO:0000313" key="4">
    <source>
        <dbReference type="Proteomes" id="UP000677228"/>
    </source>
</evidence>
<gene>
    <name evidence="2" type="ORF">OVA965_LOCUS25498</name>
    <name evidence="3" type="ORF">TMI583_LOCUS26226</name>
</gene>
<dbReference type="InterPro" id="IPR001370">
    <property type="entry name" value="BIR_rpt"/>
</dbReference>
<dbReference type="SUPFAM" id="SSF57924">
    <property type="entry name" value="Inhibitor of apoptosis (IAP) repeat"/>
    <property type="match status" value="1"/>
</dbReference>
<dbReference type="AlphaFoldDB" id="A0A8S2EIK3"/>
<dbReference type="Proteomes" id="UP000682733">
    <property type="component" value="Unassembled WGS sequence"/>
</dbReference>
<comment type="caution">
    <text evidence="2">The sequence shown here is derived from an EMBL/GenBank/DDBJ whole genome shotgun (WGS) entry which is preliminary data.</text>
</comment>
<dbReference type="Gene3D" id="1.10.1170.10">
    <property type="entry name" value="Inhibitor Of Apoptosis Protein (2mihbC-IAP-1), Chain A"/>
    <property type="match status" value="1"/>
</dbReference>
<dbReference type="Proteomes" id="UP000677228">
    <property type="component" value="Unassembled WGS sequence"/>
</dbReference>
<evidence type="ECO:0000313" key="3">
    <source>
        <dbReference type="EMBL" id="CAF4041695.1"/>
    </source>
</evidence>
<feature type="compositionally biased region" description="Polar residues" evidence="1">
    <location>
        <begin position="136"/>
        <end position="147"/>
    </location>
</feature>
<sequence>MFHFDKTQNDSSNVKHIQLVDDKQYKTVEDNFFKSYASTINYIQQKLTVSRPHTEAAIQAAGFTYTENSGNGVGCSECGMEISGLTKEMSPFDEHKSKSPLCPFVTKMTCLEKQNGLSADQSTSPTQIKPPKLQKMETSTCVVDATTQQNNNKRKQQQEEKCLNDLPNS</sequence>
<evidence type="ECO:0000313" key="2">
    <source>
        <dbReference type="EMBL" id="CAF1233602.1"/>
    </source>
</evidence>
<reference evidence="2" key="1">
    <citation type="submission" date="2021-02" db="EMBL/GenBank/DDBJ databases">
        <authorList>
            <person name="Nowell W R."/>
        </authorList>
    </citation>
    <scope>NUCLEOTIDE SEQUENCE</scope>
</reference>
<dbReference type="SMART" id="SM00238">
    <property type="entry name" value="BIR"/>
    <property type="match status" value="1"/>
</dbReference>
<evidence type="ECO:0000256" key="1">
    <source>
        <dbReference type="SAM" id="MobiDB-lite"/>
    </source>
</evidence>
<dbReference type="EMBL" id="CAJNOK010015858">
    <property type="protein sequence ID" value="CAF1233602.1"/>
    <property type="molecule type" value="Genomic_DNA"/>
</dbReference>
<accession>A0A8S2EIK3</accession>